<evidence type="ECO:0000259" key="4">
    <source>
        <dbReference type="Pfam" id="PF13229"/>
    </source>
</evidence>
<dbReference type="InterPro" id="IPR013780">
    <property type="entry name" value="Glyco_hydro_b"/>
</dbReference>
<evidence type="ECO:0000259" key="5">
    <source>
        <dbReference type="Pfam" id="PF21258"/>
    </source>
</evidence>
<dbReference type="Proteomes" id="UP000374630">
    <property type="component" value="Unassembled WGS sequence"/>
</dbReference>
<protein>
    <submittedName>
        <fullName evidence="7">Right-handed parallel beta-helix repeat-containing protein</fullName>
    </submittedName>
</protein>
<evidence type="ECO:0000313" key="9">
    <source>
        <dbReference type="Proteomes" id="UP000374630"/>
    </source>
</evidence>
<feature type="domain" description="Right handed beta helix" evidence="4">
    <location>
        <begin position="338"/>
        <end position="466"/>
    </location>
</feature>
<dbReference type="SUPFAM" id="SSF51126">
    <property type="entry name" value="Pectin lyase-like"/>
    <property type="match status" value="1"/>
</dbReference>
<dbReference type="InterPro" id="IPR049169">
    <property type="entry name" value="Glyco_hydro_120_ins"/>
</dbReference>
<dbReference type="GO" id="GO:0005576">
    <property type="term" value="C:extracellular region"/>
    <property type="evidence" value="ECO:0007669"/>
    <property type="project" value="UniProtKB-SubCell"/>
</dbReference>
<dbReference type="Gene3D" id="2.160.20.10">
    <property type="entry name" value="Single-stranded right-handed beta-helix, Pectin lyase-like"/>
    <property type="match status" value="1"/>
</dbReference>
<sequence length="717" mass="77765">MTTYHVARQSDIAGEGTVAAPFRTINEAAAIARPGDEIIVHAGVYRERVDPQYGGEEGRPIVYRAADGERPLITGSERVRGWIAEGDGVWRAELPNAMFGAFNPYARTVYGDWVVDASSHARAVRVGDDALSPEAAADGYPERPACHLGQVYLNGHALYEAFSLAEVRHPMPRTVGFDSGLGANGAVADPPKATTLVWYAQVSGNRADGTTTIWANFGGADPNVEEVEANVRESCFYPSKPQINHITVRGFELARAASPWAPPTGDQIGLIGTHWSRGWIIEDNDIHDAKCSAVSLGKEGSTGDNDSTRTRRKSGYQYQMEAVFKALRFGWARGVVGGHIVRNNVIHDCGQNGVVGHMGCAFGVIKGNEIYNIATRREFWGHEIGGIKLHAAVDTVIRANNVHDCTLGMWLDWQTQGTHIDRNVFWDNSRDVMVEVSHGPYTVSDNVFASPIALDVFSDGGAFVNNLIGGKLRLVRVLDRSTPYHFPHTTEVAGSAFVYGGDDRFINNVFVKPAGSAPDSDEQKHWHVEGHGTRVYNLQAKRDMPRCSGEHGERPVDVEGYERLVREFVDSSGDEERFRDVPQPVLARDNTYLGGARPLLGETGAMTLDGPARVEVTGRGDADSERHVTLTLRTDDSATGSTTGATGDPSFPLGAGRVVSTADLGTPRVVEERFEKPDGSPFTFDADIMGAARGEHSARGPLADLRPGVEAVVWSRA</sequence>
<evidence type="ECO:0000313" key="7">
    <source>
        <dbReference type="EMBL" id="KAA8823441.1"/>
    </source>
</evidence>
<dbReference type="InterPro" id="IPR039448">
    <property type="entry name" value="Beta_helix"/>
</dbReference>
<evidence type="ECO:0000313" key="8">
    <source>
        <dbReference type="Proteomes" id="UP000345527"/>
    </source>
</evidence>
<dbReference type="Pfam" id="PF21258">
    <property type="entry name" value="Glyco_hydro_120_ins"/>
    <property type="match status" value="2"/>
</dbReference>
<dbReference type="PANTHER" id="PTHR40088">
    <property type="entry name" value="PECTATE LYASE (EUROFUNG)"/>
    <property type="match status" value="1"/>
</dbReference>
<keyword evidence="2" id="KW-0964">Secreted</keyword>
<dbReference type="AlphaFoldDB" id="A0A5J5DUA6"/>
<dbReference type="InterPro" id="IPR012334">
    <property type="entry name" value="Pectin_lyas_fold"/>
</dbReference>
<dbReference type="RefSeq" id="WP_150353974.1">
    <property type="nucleotide sequence ID" value="NZ_RZNZ01000010.1"/>
</dbReference>
<reference evidence="8 9" key="1">
    <citation type="journal article" date="2019" name="Syst. Appl. Microbiol.">
        <title>Characterization of Bifidobacterium species in feaces of the Egyptian fruit bat: Description of B. vespertilionis sp. nov. and B. rousetti sp. nov.</title>
        <authorList>
            <person name="Modesto M."/>
            <person name="Satti M."/>
            <person name="Watanabe K."/>
            <person name="Puglisi E."/>
            <person name="Morelli L."/>
            <person name="Huang C.-H."/>
            <person name="Liou J.-S."/>
            <person name="Miyashita M."/>
            <person name="Tamura T."/>
            <person name="Saito S."/>
            <person name="Mori K."/>
            <person name="Huang L."/>
            <person name="Sciavilla P."/>
            <person name="Sandri C."/>
            <person name="Spiezio C."/>
            <person name="Vitali F."/>
            <person name="Cavalieri D."/>
            <person name="Perpetuini G."/>
            <person name="Tofalo R."/>
            <person name="Bonetti A."/>
            <person name="Arita M."/>
            <person name="Mattarelli P."/>
        </authorList>
    </citation>
    <scope>NUCLEOTIDE SEQUENCE [LARGE SCALE GENOMIC DNA]</scope>
    <source>
        <strain evidence="6 9">RST16</strain>
        <strain evidence="7 8">RST8</strain>
    </source>
</reference>
<comment type="subcellular location">
    <subcellularLocation>
        <location evidence="1">Secreted</location>
    </subcellularLocation>
</comment>
<dbReference type="InterPro" id="IPR052052">
    <property type="entry name" value="Polysaccharide_Lyase_9"/>
</dbReference>
<feature type="domain" description="Glycoside hydrolase 120 insertion" evidence="5">
    <location>
        <begin position="79"/>
        <end position="128"/>
    </location>
</feature>
<accession>A0A5J5DUA6</accession>
<name>A0A5J5DUA6_9BIFI</name>
<evidence type="ECO:0000256" key="2">
    <source>
        <dbReference type="ARBA" id="ARBA00022525"/>
    </source>
</evidence>
<dbReference type="GO" id="GO:0016837">
    <property type="term" value="F:carbon-oxygen lyase activity, acting on polysaccharides"/>
    <property type="evidence" value="ECO:0007669"/>
    <property type="project" value="TreeGrafter"/>
</dbReference>
<dbReference type="PANTHER" id="PTHR40088:SF2">
    <property type="entry name" value="SECRETED SUGAR HYDROLASE"/>
    <property type="match status" value="1"/>
</dbReference>
<gene>
    <name evidence="7" type="ORF">EM848_05740</name>
    <name evidence="6" type="ORF">EMO90_07890</name>
</gene>
<keyword evidence="3" id="KW-0732">Signal</keyword>
<dbReference type="EMBL" id="RZNZ01000010">
    <property type="protein sequence ID" value="KAA8819551.1"/>
    <property type="molecule type" value="Genomic_DNA"/>
</dbReference>
<feature type="domain" description="Glycoside hydrolase 120 insertion" evidence="5">
    <location>
        <begin position="144"/>
        <end position="228"/>
    </location>
</feature>
<dbReference type="Proteomes" id="UP000345527">
    <property type="component" value="Unassembled WGS sequence"/>
</dbReference>
<dbReference type="InterPro" id="IPR011050">
    <property type="entry name" value="Pectin_lyase_fold/virulence"/>
</dbReference>
<dbReference type="OrthoDB" id="9765222at2"/>
<proteinExistence type="predicted"/>
<organism evidence="7 8">
    <name type="scientific">Bifidobacterium vespertilionis</name>
    <dbReference type="NCBI Taxonomy" id="2562524"/>
    <lineage>
        <taxon>Bacteria</taxon>
        <taxon>Bacillati</taxon>
        <taxon>Actinomycetota</taxon>
        <taxon>Actinomycetes</taxon>
        <taxon>Bifidobacteriales</taxon>
        <taxon>Bifidobacteriaceae</taxon>
        <taxon>Bifidobacterium</taxon>
    </lineage>
</organism>
<dbReference type="Pfam" id="PF13229">
    <property type="entry name" value="Beta_helix"/>
    <property type="match status" value="1"/>
</dbReference>
<dbReference type="Gene3D" id="2.60.40.1180">
    <property type="entry name" value="Golgi alpha-mannosidase II"/>
    <property type="match status" value="1"/>
</dbReference>
<evidence type="ECO:0000256" key="1">
    <source>
        <dbReference type="ARBA" id="ARBA00004613"/>
    </source>
</evidence>
<dbReference type="EMBL" id="RZOA01000009">
    <property type="protein sequence ID" value="KAA8823441.1"/>
    <property type="molecule type" value="Genomic_DNA"/>
</dbReference>
<evidence type="ECO:0000256" key="3">
    <source>
        <dbReference type="ARBA" id="ARBA00022729"/>
    </source>
</evidence>
<evidence type="ECO:0000313" key="6">
    <source>
        <dbReference type="EMBL" id="KAA8819551.1"/>
    </source>
</evidence>
<keyword evidence="9" id="KW-1185">Reference proteome</keyword>
<comment type="caution">
    <text evidence="7">The sequence shown here is derived from an EMBL/GenBank/DDBJ whole genome shotgun (WGS) entry which is preliminary data.</text>
</comment>